<protein>
    <recommendedName>
        <fullName evidence="3">Regulator of G-protein signaling 1</fullName>
    </recommendedName>
</protein>
<evidence type="ECO:0000256" key="7">
    <source>
        <dbReference type="ARBA" id="ARBA00023136"/>
    </source>
</evidence>
<dbReference type="SMART" id="SM00315">
    <property type="entry name" value="RGS"/>
    <property type="match status" value="1"/>
</dbReference>
<dbReference type="AlphaFoldDB" id="A0A7J6DC80"/>
<dbReference type="PANTHER" id="PTHR10845:SF34">
    <property type="entry name" value="REGULATOR OF G-PROTEIN SIGNALING 1"/>
    <property type="match status" value="1"/>
</dbReference>
<comment type="caution">
    <text evidence="9">The sequence shown here is derived from an EMBL/GenBank/DDBJ whole genome shotgun (WGS) entry which is preliminary data.</text>
</comment>
<proteinExistence type="predicted"/>
<evidence type="ECO:0000256" key="4">
    <source>
        <dbReference type="ARBA" id="ARBA00022468"/>
    </source>
</evidence>
<name>A0A7J6DC80_9TELE</name>
<evidence type="ECO:0000256" key="2">
    <source>
        <dbReference type="ARBA" id="ARBA00004514"/>
    </source>
</evidence>
<dbReference type="PANTHER" id="PTHR10845">
    <property type="entry name" value="REGULATOR OF G PROTEIN SIGNALING"/>
    <property type="match status" value="1"/>
</dbReference>
<dbReference type="Pfam" id="PF00615">
    <property type="entry name" value="RGS"/>
    <property type="match status" value="1"/>
</dbReference>
<feature type="domain" description="RGS" evidence="8">
    <location>
        <begin position="90"/>
        <end position="206"/>
    </location>
</feature>
<evidence type="ECO:0000259" key="8">
    <source>
        <dbReference type="PROSITE" id="PS50132"/>
    </source>
</evidence>
<dbReference type="InterPro" id="IPR016137">
    <property type="entry name" value="RGS"/>
</dbReference>
<dbReference type="FunFam" id="1.10.167.10:FF:000001">
    <property type="entry name" value="Putative regulator of g-protein signaling 12"/>
    <property type="match status" value="1"/>
</dbReference>
<accession>A0A7J6DC80</accession>
<keyword evidence="7" id="KW-0472">Membrane</keyword>
<keyword evidence="6" id="KW-0963">Cytoplasm</keyword>
<evidence type="ECO:0000313" key="9">
    <source>
        <dbReference type="EMBL" id="KAF4116829.1"/>
    </source>
</evidence>
<comment type="subcellular location">
    <subcellularLocation>
        <location evidence="1">Cell membrane</location>
        <topology evidence="1">Peripheral membrane protein</topology>
        <orientation evidence="1">Cytoplasmic side</orientation>
    </subcellularLocation>
    <subcellularLocation>
        <location evidence="2">Cytoplasm</location>
        <location evidence="2">Cytosol</location>
    </subcellularLocation>
</comment>
<dbReference type="SUPFAM" id="SSF48097">
    <property type="entry name" value="Regulator of G-protein signaling, RGS"/>
    <property type="match status" value="1"/>
</dbReference>
<evidence type="ECO:0000256" key="3">
    <source>
        <dbReference type="ARBA" id="ARBA00020118"/>
    </source>
</evidence>
<evidence type="ECO:0000313" key="10">
    <source>
        <dbReference type="Proteomes" id="UP000579812"/>
    </source>
</evidence>
<dbReference type="InterPro" id="IPR044926">
    <property type="entry name" value="RGS_subdomain_2"/>
</dbReference>
<sequence>MAGFPFCDFNIVDICGDDLMETHLDHHTGRCCCGTNQFRDRLHQMHTLQSYTESESEGDSMQRTLLSEMAIKFCCFSQEPVDDVDCWGESIEKLLSCKTGQMAFQDFLKSEYSEENILFWLACEEYKKITSAPEMISRANQIYTEFVQTEAPRQVNIDSGTRTNITNNISEPTLNSFDTAQKMIFSLMARDCYPRFLKSDIYQSILQNHGKR</sequence>
<dbReference type="Proteomes" id="UP000579812">
    <property type="component" value="Unassembled WGS sequence"/>
</dbReference>
<evidence type="ECO:0000256" key="6">
    <source>
        <dbReference type="ARBA" id="ARBA00022490"/>
    </source>
</evidence>
<keyword evidence="4" id="KW-0343">GTPase activation</keyword>
<dbReference type="InterPro" id="IPR036305">
    <property type="entry name" value="RGS_sf"/>
</dbReference>
<dbReference type="GO" id="GO:0005829">
    <property type="term" value="C:cytosol"/>
    <property type="evidence" value="ECO:0007669"/>
    <property type="project" value="UniProtKB-SubCell"/>
</dbReference>
<gene>
    <name evidence="9" type="ORF">G5714_001382</name>
</gene>
<organism evidence="9 10">
    <name type="scientific">Onychostoma macrolepis</name>
    <dbReference type="NCBI Taxonomy" id="369639"/>
    <lineage>
        <taxon>Eukaryota</taxon>
        <taxon>Metazoa</taxon>
        <taxon>Chordata</taxon>
        <taxon>Craniata</taxon>
        <taxon>Vertebrata</taxon>
        <taxon>Euteleostomi</taxon>
        <taxon>Actinopterygii</taxon>
        <taxon>Neopterygii</taxon>
        <taxon>Teleostei</taxon>
        <taxon>Ostariophysi</taxon>
        <taxon>Cypriniformes</taxon>
        <taxon>Cyprinidae</taxon>
        <taxon>Acrossocheilinae</taxon>
        <taxon>Onychostoma</taxon>
    </lineage>
</organism>
<dbReference type="PRINTS" id="PR01301">
    <property type="entry name" value="RGSPROTEIN"/>
</dbReference>
<dbReference type="EMBL" id="JAAMOB010000002">
    <property type="protein sequence ID" value="KAF4116829.1"/>
    <property type="molecule type" value="Genomic_DNA"/>
</dbReference>
<dbReference type="GO" id="GO:0005096">
    <property type="term" value="F:GTPase activator activity"/>
    <property type="evidence" value="ECO:0007669"/>
    <property type="project" value="UniProtKB-KW"/>
</dbReference>
<dbReference type="GO" id="GO:0005886">
    <property type="term" value="C:plasma membrane"/>
    <property type="evidence" value="ECO:0007669"/>
    <property type="project" value="UniProtKB-SubCell"/>
</dbReference>
<reference evidence="9 10" key="1">
    <citation type="submission" date="2020-04" db="EMBL/GenBank/DDBJ databases">
        <title>Chromosome-level genome assembly of a cyprinid fish Onychostoma macrolepis by integration of Nanopore Sequencing, Bionano and Hi-C technology.</title>
        <authorList>
            <person name="Wang D."/>
        </authorList>
    </citation>
    <scope>NUCLEOTIDE SEQUENCE [LARGE SCALE GENOMIC DNA]</scope>
    <source>
        <strain evidence="9">SWU-2019</strain>
        <tissue evidence="9">Muscle</tissue>
    </source>
</reference>
<dbReference type="InterPro" id="IPR024066">
    <property type="entry name" value="RGS_subdom1/3"/>
</dbReference>
<evidence type="ECO:0000256" key="5">
    <source>
        <dbReference type="ARBA" id="ARBA00022475"/>
    </source>
</evidence>
<keyword evidence="10" id="KW-1185">Reference proteome</keyword>
<dbReference type="PROSITE" id="PS50132">
    <property type="entry name" value="RGS"/>
    <property type="match status" value="1"/>
</dbReference>
<dbReference type="Gene3D" id="1.10.196.10">
    <property type="match status" value="1"/>
</dbReference>
<evidence type="ECO:0000256" key="1">
    <source>
        <dbReference type="ARBA" id="ARBA00004413"/>
    </source>
</evidence>
<keyword evidence="5" id="KW-1003">Cell membrane</keyword>
<dbReference type="Gene3D" id="1.10.167.10">
    <property type="entry name" value="Regulator of G-protein Signalling 4, domain 2"/>
    <property type="match status" value="1"/>
</dbReference>